<keyword evidence="3" id="KW-0964">Secreted</keyword>
<comment type="subcellular location">
    <subcellularLocation>
        <location evidence="1">Secreted</location>
        <location evidence="1">Cell wall</location>
    </subcellularLocation>
</comment>
<dbReference type="OMA" id="TICLAYM"/>
<dbReference type="KEGG" id="pic:PICST_75853"/>
<evidence type="ECO:0000259" key="7">
    <source>
        <dbReference type="Pfam" id="PF11765"/>
    </source>
</evidence>
<dbReference type="OrthoDB" id="4022214at2759"/>
<keyword evidence="9" id="KW-1185">Reference proteome</keyword>
<dbReference type="HOGENOM" id="CLU_006199_3_1_1"/>
<protein>
    <submittedName>
        <fullName evidence="8">Hyphally regulated cell wall protein</fullName>
    </submittedName>
</protein>
<dbReference type="EMBL" id="CP000496">
    <property type="protein sequence ID" value="ABN64733.1"/>
    <property type="molecule type" value="Genomic_DNA"/>
</dbReference>
<name>A3LMR7_PICST</name>
<evidence type="ECO:0000256" key="1">
    <source>
        <dbReference type="ARBA" id="ARBA00004191"/>
    </source>
</evidence>
<feature type="signal peptide" evidence="6">
    <location>
        <begin position="1"/>
        <end position="19"/>
    </location>
</feature>
<dbReference type="RefSeq" id="XP_001382762.1">
    <property type="nucleotide sequence ID" value="XM_001382725.1"/>
</dbReference>
<feature type="non-terminal residue" evidence="8">
    <location>
        <position position="416"/>
    </location>
</feature>
<evidence type="ECO:0000256" key="2">
    <source>
        <dbReference type="ARBA" id="ARBA00022512"/>
    </source>
</evidence>
<gene>
    <name evidence="8" type="primary">HYR6.6</name>
    <name evidence="8" type="ORF">PICST_75853</name>
</gene>
<evidence type="ECO:0000256" key="6">
    <source>
        <dbReference type="SAM" id="SignalP"/>
    </source>
</evidence>
<feature type="domain" description="Hyphally-regulated cell wall protein N-terminal" evidence="7">
    <location>
        <begin position="12"/>
        <end position="340"/>
    </location>
</feature>
<keyword evidence="5" id="KW-0325">Glycoprotein</keyword>
<evidence type="ECO:0000256" key="3">
    <source>
        <dbReference type="ARBA" id="ARBA00022525"/>
    </source>
</evidence>
<evidence type="ECO:0000256" key="4">
    <source>
        <dbReference type="ARBA" id="ARBA00022729"/>
    </source>
</evidence>
<evidence type="ECO:0000313" key="8">
    <source>
        <dbReference type="EMBL" id="ABN64733.1"/>
    </source>
</evidence>
<dbReference type="InParanoid" id="A3LMR7"/>
<dbReference type="Pfam" id="PF11765">
    <property type="entry name" value="Hyphal_reg_CWP"/>
    <property type="match status" value="1"/>
</dbReference>
<sequence>MLISKLLAATFYFSAAAFALDITTQRIDRGYVDLNVGSITIESGAYWSIIDNAISVLVGDLTVKQNGGFFITATSSIIGLSVTLASGLGNINNAGVIAFNGANSLLPPTYNLIGLSFTNSGEFYLVSSGNIGVATKGLFAPSWKNTGLISFYSAKRSADGVVNLGALGFPIQNNGQICLHNELYQQTTSITGTGCITADLDSTIFFANTLLNIDSNQVVYLADSQSSVRATAISLPKTFTIAGFGNGNKIGLDIPLVSLPFLSTYDYDSSSGILTLRGAGLLSQKFKIGLGYNKNYFKITTDTSLGLLSVPLGAVTYTGPVPNNKIPAQCKPCKLYPSAPGAEPTVTTTTVVSTKSDGSVCTDIDQIIISHDTKASWFTSTSVVSEICSTKQNSQTTKTSTWTGTFTTTVTETDTP</sequence>
<dbReference type="STRING" id="322104.A3LMR7"/>
<dbReference type="Proteomes" id="UP000002258">
    <property type="component" value="Chromosome 2"/>
</dbReference>
<dbReference type="GO" id="GO:0009277">
    <property type="term" value="C:fungal-type cell wall"/>
    <property type="evidence" value="ECO:0007669"/>
    <property type="project" value="UniProtKB-ARBA"/>
</dbReference>
<feature type="chain" id="PRO_5002654883" evidence="6">
    <location>
        <begin position="20"/>
        <end position="416"/>
    </location>
</feature>
<reference evidence="8 9" key="1">
    <citation type="journal article" date="2007" name="Nat. Biotechnol.">
        <title>Genome sequence of the lignocellulose-bioconverting and xylose-fermenting yeast Pichia stipitis.</title>
        <authorList>
            <person name="Jeffries T.W."/>
            <person name="Grigoriev I.V."/>
            <person name="Grimwood J."/>
            <person name="Laplaza J.M."/>
            <person name="Aerts A."/>
            <person name="Salamov A."/>
            <person name="Schmutz J."/>
            <person name="Lindquist E."/>
            <person name="Dehal P."/>
            <person name="Shapiro H."/>
            <person name="Jin Y.S."/>
            <person name="Passoth V."/>
            <person name="Richardson P.M."/>
        </authorList>
    </citation>
    <scope>NUCLEOTIDE SEQUENCE [LARGE SCALE GENOMIC DNA]</scope>
    <source>
        <strain evidence="9">ATCC 58785 / CBS 6054 / NBRC 10063 / NRRL Y-11545</strain>
    </source>
</reference>
<evidence type="ECO:0000313" key="9">
    <source>
        <dbReference type="Proteomes" id="UP000002258"/>
    </source>
</evidence>
<keyword evidence="2" id="KW-0134">Cell wall</keyword>
<proteinExistence type="predicted"/>
<dbReference type="AlphaFoldDB" id="A3LMR7"/>
<keyword evidence="4 6" id="KW-0732">Signal</keyword>
<dbReference type="InterPro" id="IPR021031">
    <property type="entry name" value="Hyphal-reg_cell_wall_N"/>
</dbReference>
<organism evidence="8 9">
    <name type="scientific">Scheffersomyces stipitis (strain ATCC 58785 / CBS 6054 / NBRC 10063 / NRRL Y-11545)</name>
    <name type="common">Yeast</name>
    <name type="synonym">Pichia stipitis</name>
    <dbReference type="NCBI Taxonomy" id="322104"/>
    <lineage>
        <taxon>Eukaryota</taxon>
        <taxon>Fungi</taxon>
        <taxon>Dikarya</taxon>
        <taxon>Ascomycota</taxon>
        <taxon>Saccharomycotina</taxon>
        <taxon>Pichiomycetes</taxon>
        <taxon>Debaryomycetaceae</taxon>
        <taxon>Scheffersomyces</taxon>
    </lineage>
</organism>
<evidence type="ECO:0000256" key="5">
    <source>
        <dbReference type="ARBA" id="ARBA00023180"/>
    </source>
</evidence>
<dbReference type="GeneID" id="4836740"/>
<accession>A3LMR7</accession>